<dbReference type="EMBL" id="AP026802">
    <property type="protein sequence ID" value="BDR57572.1"/>
    <property type="molecule type" value="Genomic_DNA"/>
</dbReference>
<evidence type="ECO:0000313" key="4">
    <source>
        <dbReference type="Proteomes" id="UP001321861"/>
    </source>
</evidence>
<dbReference type="Proteomes" id="UP001321861">
    <property type="component" value="Chromosome"/>
</dbReference>
<dbReference type="InterPro" id="IPR006442">
    <property type="entry name" value="Antitoxin_Phd/YefM"/>
</dbReference>
<dbReference type="InterPro" id="IPR051405">
    <property type="entry name" value="phD/YefM_antitoxin"/>
</dbReference>
<organism evidence="3 4">
    <name type="scientific">Xylocopilactobacillus apicola</name>
    <dbReference type="NCBI Taxonomy" id="2932184"/>
    <lineage>
        <taxon>Bacteria</taxon>
        <taxon>Bacillati</taxon>
        <taxon>Bacillota</taxon>
        <taxon>Bacilli</taxon>
        <taxon>Lactobacillales</taxon>
        <taxon>Lactobacillaceae</taxon>
        <taxon>Xylocopilactobacillus</taxon>
    </lineage>
</organism>
<dbReference type="SUPFAM" id="SSF143120">
    <property type="entry name" value="YefM-like"/>
    <property type="match status" value="1"/>
</dbReference>
<dbReference type="Pfam" id="PF02604">
    <property type="entry name" value="PhdYeFM_antitox"/>
    <property type="match status" value="1"/>
</dbReference>
<dbReference type="InterPro" id="IPR036165">
    <property type="entry name" value="YefM-like_sf"/>
</dbReference>
<dbReference type="RefSeq" id="WP_317635532.1">
    <property type="nucleotide sequence ID" value="NZ_AP026802.1"/>
</dbReference>
<gene>
    <name evidence="3" type="ORF">XA3_00130</name>
</gene>
<comment type="similarity">
    <text evidence="1 2">Belongs to the phD/YefM antitoxin family.</text>
</comment>
<dbReference type="PANTHER" id="PTHR33713">
    <property type="entry name" value="ANTITOXIN YAFN-RELATED"/>
    <property type="match status" value="1"/>
</dbReference>
<dbReference type="PANTHER" id="PTHR33713:SF6">
    <property type="entry name" value="ANTITOXIN YEFM"/>
    <property type="match status" value="1"/>
</dbReference>
<dbReference type="KEGG" id="xap:XA3_00130"/>
<reference evidence="3 4" key="1">
    <citation type="journal article" date="2023" name="Microbiol. Spectr.">
        <title>Symbiosis of Carpenter Bees with Uncharacterized Lactic Acid Bacteria Showing NAD Auxotrophy.</title>
        <authorList>
            <person name="Kawasaki S."/>
            <person name="Ozawa K."/>
            <person name="Mori T."/>
            <person name="Yamamoto A."/>
            <person name="Ito M."/>
            <person name="Ohkuma M."/>
            <person name="Sakamoto M."/>
            <person name="Matsutani M."/>
        </authorList>
    </citation>
    <scope>NUCLEOTIDE SEQUENCE [LARGE SCALE GENOMIC DNA]</scope>
    <source>
        <strain evidence="3 4">XA3</strain>
    </source>
</reference>
<evidence type="ECO:0000256" key="2">
    <source>
        <dbReference type="RuleBase" id="RU362080"/>
    </source>
</evidence>
<protein>
    <recommendedName>
        <fullName evidence="2">Antitoxin</fullName>
    </recommendedName>
</protein>
<dbReference type="Gene3D" id="3.40.1620.10">
    <property type="entry name" value="YefM-like domain"/>
    <property type="match status" value="1"/>
</dbReference>
<keyword evidence="4" id="KW-1185">Reference proteome</keyword>
<comment type="function">
    <text evidence="2">Antitoxin component of a type II toxin-antitoxin (TA) system.</text>
</comment>
<evidence type="ECO:0000256" key="1">
    <source>
        <dbReference type="ARBA" id="ARBA00009981"/>
    </source>
</evidence>
<sequence length="89" mass="10713">MDAVSYSNFRYKLKYYFKKVNEDAEPLVVTNKDENDDVVVMSKRDYDAFMETFRTLSNPYLLDKIKRGDEQFKSGKFQNHELIDFEDYD</sequence>
<accession>A0AAU9D9S9</accession>
<dbReference type="NCBIfam" id="TIGR01552">
    <property type="entry name" value="phd_fam"/>
    <property type="match status" value="1"/>
</dbReference>
<name>A0AAU9D9S9_9LACO</name>
<proteinExistence type="inferred from homology"/>
<dbReference type="AlphaFoldDB" id="A0AAU9D9S9"/>
<evidence type="ECO:0000313" key="3">
    <source>
        <dbReference type="EMBL" id="BDR57572.1"/>
    </source>
</evidence>